<dbReference type="Gene3D" id="3.30.110.170">
    <property type="entry name" value="Protein of unknown function (DUF541), domain 1"/>
    <property type="match status" value="1"/>
</dbReference>
<reference evidence="1 2" key="1">
    <citation type="submission" date="2020-01" db="EMBL/GenBank/DDBJ databases">
        <title>Genomic analysis of Aminipila sp. CBA3637.</title>
        <authorList>
            <person name="Kim Y.B."/>
            <person name="Roh S.W."/>
        </authorList>
    </citation>
    <scope>NUCLEOTIDE SEQUENCE [LARGE SCALE GENOMIC DNA]</scope>
    <source>
        <strain evidence="1 2">CBA3637</strain>
    </source>
</reference>
<proteinExistence type="predicted"/>
<keyword evidence="2" id="KW-1185">Reference proteome</keyword>
<dbReference type="Pfam" id="PF04402">
    <property type="entry name" value="SIMPL"/>
    <property type="match status" value="1"/>
</dbReference>
<dbReference type="PANTHER" id="PTHR34387">
    <property type="entry name" value="SLR1258 PROTEIN"/>
    <property type="match status" value="1"/>
</dbReference>
<dbReference type="GO" id="GO:0006974">
    <property type="term" value="P:DNA damage response"/>
    <property type="evidence" value="ECO:0007669"/>
    <property type="project" value="TreeGrafter"/>
</dbReference>
<dbReference type="InterPro" id="IPR007497">
    <property type="entry name" value="SIMPL/DUF541"/>
</dbReference>
<dbReference type="Gene3D" id="3.30.70.2970">
    <property type="entry name" value="Protein of unknown function (DUF541), domain 2"/>
    <property type="match status" value="1"/>
</dbReference>
<name>A0A6P1MCA9_9FIRM</name>
<dbReference type="Proteomes" id="UP000463883">
    <property type="component" value="Chromosome"/>
</dbReference>
<dbReference type="AlphaFoldDB" id="A0A6P1MCA9"/>
<dbReference type="InterPro" id="IPR052022">
    <property type="entry name" value="26kDa_periplasmic_antigen"/>
</dbReference>
<dbReference type="EMBL" id="CP047591">
    <property type="protein sequence ID" value="QHI71662.1"/>
    <property type="molecule type" value="Genomic_DNA"/>
</dbReference>
<accession>A0A6P1MCA9</accession>
<sequence>MAHSRSVNPDPGYTMTLTGQGLITAPPDLAVIRLGVQTTGTNVSQIQSENAQIIQNIVQALSQFESAEMKTIEYSIDRLYEYQNGNPIDKGYQVKHILEIKTGNIDEAGKIIDTAVEMGANIVDSIFFVLADSELFYQQALNLAVDNAIQKSRSVSANIHIKLNPVPIRIIENSISPAAIPLLPRQIVSTPVISGELTIQAFITADFVYSE</sequence>
<gene>
    <name evidence="1" type="ORF">Ami3637_04040</name>
</gene>
<dbReference type="KEGG" id="amic:Ami3637_04040"/>
<dbReference type="PANTHER" id="PTHR34387:SF1">
    <property type="entry name" value="PERIPLASMIC IMMUNOGENIC PROTEIN"/>
    <property type="match status" value="1"/>
</dbReference>
<evidence type="ECO:0000313" key="2">
    <source>
        <dbReference type="Proteomes" id="UP000463883"/>
    </source>
</evidence>
<protein>
    <submittedName>
        <fullName evidence="1">DUF541 domain-containing protein</fullName>
    </submittedName>
</protein>
<evidence type="ECO:0000313" key="1">
    <source>
        <dbReference type="EMBL" id="QHI71662.1"/>
    </source>
</evidence>
<dbReference type="RefSeq" id="WP_162361436.1">
    <property type="nucleotide sequence ID" value="NZ_CP047591.1"/>
</dbReference>
<organism evidence="1 2">
    <name type="scientific">Aminipila terrae</name>
    <dbReference type="NCBI Taxonomy" id="2697030"/>
    <lineage>
        <taxon>Bacteria</taxon>
        <taxon>Bacillati</taxon>
        <taxon>Bacillota</taxon>
        <taxon>Clostridia</taxon>
        <taxon>Peptostreptococcales</taxon>
        <taxon>Anaerovoracaceae</taxon>
        <taxon>Aminipila</taxon>
    </lineage>
</organism>